<dbReference type="Pfam" id="PF01370">
    <property type="entry name" value="Epimerase"/>
    <property type="match status" value="1"/>
</dbReference>
<reference evidence="3 4" key="1">
    <citation type="submission" date="2024-09" db="EMBL/GenBank/DDBJ databases">
        <authorList>
            <person name="Sun Q."/>
            <person name="Mori K."/>
        </authorList>
    </citation>
    <scope>NUCLEOTIDE SEQUENCE [LARGE SCALE GENOMIC DNA]</scope>
    <source>
        <strain evidence="3 4">JCM 14321</strain>
    </source>
</reference>
<dbReference type="PANTHER" id="PTHR43000">
    <property type="entry name" value="DTDP-D-GLUCOSE 4,6-DEHYDRATASE-RELATED"/>
    <property type="match status" value="1"/>
</dbReference>
<gene>
    <name evidence="3" type="ORF">ACFFQV_11235</name>
</gene>
<sequence length="278" mass="29510">MTGGRGRLGRLLVEDLRAAGPEVVSLGRSRHDADHPDDVVVDLRDSDAVADITRRSAPEVIVHLASVLRGGELAADNRLIDSAVAGAAREARTRRIVHISSGAVYGTSATEARREDSALEGDGPYAKSKIAGEELFRTLADDRPETAVMTLRVFNVAGPAFPDSLVHKLMHATSAEPVTVVAPDRFVRDYIHQSDVLAVLRAAVGAEHAGHRVLNVGAGAAISTRMLLAGLQIDDARVVEKDGGPSFNWADISLLLETLGVVPGQGPTRDWESATRAD</sequence>
<dbReference type="Proteomes" id="UP001589667">
    <property type="component" value="Unassembled WGS sequence"/>
</dbReference>
<dbReference type="SUPFAM" id="SSF51735">
    <property type="entry name" value="NAD(P)-binding Rossmann-fold domains"/>
    <property type="match status" value="1"/>
</dbReference>
<proteinExistence type="inferred from homology"/>
<dbReference type="Gene3D" id="3.40.50.720">
    <property type="entry name" value="NAD(P)-binding Rossmann-like Domain"/>
    <property type="match status" value="1"/>
</dbReference>
<evidence type="ECO:0000259" key="2">
    <source>
        <dbReference type="Pfam" id="PF01370"/>
    </source>
</evidence>
<evidence type="ECO:0000256" key="1">
    <source>
        <dbReference type="ARBA" id="ARBA00007637"/>
    </source>
</evidence>
<protein>
    <submittedName>
        <fullName evidence="3">NAD-dependent epimerase/dehydratase family protein</fullName>
    </submittedName>
</protein>
<keyword evidence="4" id="KW-1185">Reference proteome</keyword>
<name>A0ABV5ST41_9MICO</name>
<dbReference type="RefSeq" id="WP_170296092.1">
    <property type="nucleotide sequence ID" value="NZ_BAAANI010000002.1"/>
</dbReference>
<comment type="similarity">
    <text evidence="1">Belongs to the NAD(P)-dependent epimerase/dehydratase family.</text>
</comment>
<comment type="caution">
    <text evidence="3">The sequence shown here is derived from an EMBL/GenBank/DDBJ whole genome shotgun (WGS) entry which is preliminary data.</text>
</comment>
<dbReference type="CDD" id="cd08946">
    <property type="entry name" value="SDR_e"/>
    <property type="match status" value="1"/>
</dbReference>
<dbReference type="InterPro" id="IPR001509">
    <property type="entry name" value="Epimerase_deHydtase"/>
</dbReference>
<evidence type="ECO:0000313" key="3">
    <source>
        <dbReference type="EMBL" id="MFB9642861.1"/>
    </source>
</evidence>
<dbReference type="InterPro" id="IPR036291">
    <property type="entry name" value="NAD(P)-bd_dom_sf"/>
</dbReference>
<feature type="domain" description="NAD-dependent epimerase/dehydratase" evidence="2">
    <location>
        <begin position="1"/>
        <end position="217"/>
    </location>
</feature>
<dbReference type="EMBL" id="JBHMBL010000002">
    <property type="protein sequence ID" value="MFB9642861.1"/>
    <property type="molecule type" value="Genomic_DNA"/>
</dbReference>
<accession>A0ABV5ST41</accession>
<organism evidence="3 4">
    <name type="scientific">Agromyces lapidis</name>
    <dbReference type="NCBI Taxonomy" id="279574"/>
    <lineage>
        <taxon>Bacteria</taxon>
        <taxon>Bacillati</taxon>
        <taxon>Actinomycetota</taxon>
        <taxon>Actinomycetes</taxon>
        <taxon>Micrococcales</taxon>
        <taxon>Microbacteriaceae</taxon>
        <taxon>Agromyces</taxon>
    </lineage>
</organism>
<evidence type="ECO:0000313" key="4">
    <source>
        <dbReference type="Proteomes" id="UP001589667"/>
    </source>
</evidence>